<dbReference type="EMBL" id="SEYY01021263">
    <property type="protein sequence ID" value="KAB7496541.1"/>
    <property type="molecule type" value="Genomic_DNA"/>
</dbReference>
<keyword evidence="2" id="KW-1185">Reference proteome</keyword>
<dbReference type="AlphaFoldDB" id="A0A5N5SQY7"/>
<sequence>MQINDSVINSHRYDYEDEKLKYLMRKISEIDQIFMLLLIPEFFPIVNYILPKPILNYLIGNYIYSLSLNDVKLFLCMQPEILEITLKVLKKPFVDNHLKTLDPNNPRDLMDDYLIEMKEKKCEDYSHFNITGEEEEMWKKINVAKQYLKRCSLN</sequence>
<evidence type="ECO:0000313" key="2">
    <source>
        <dbReference type="Proteomes" id="UP000326759"/>
    </source>
</evidence>
<organism evidence="1 2">
    <name type="scientific">Armadillidium nasatum</name>
    <dbReference type="NCBI Taxonomy" id="96803"/>
    <lineage>
        <taxon>Eukaryota</taxon>
        <taxon>Metazoa</taxon>
        <taxon>Ecdysozoa</taxon>
        <taxon>Arthropoda</taxon>
        <taxon>Crustacea</taxon>
        <taxon>Multicrustacea</taxon>
        <taxon>Malacostraca</taxon>
        <taxon>Eumalacostraca</taxon>
        <taxon>Peracarida</taxon>
        <taxon>Isopoda</taxon>
        <taxon>Oniscidea</taxon>
        <taxon>Crinocheta</taxon>
        <taxon>Armadillidiidae</taxon>
        <taxon>Armadillidium</taxon>
    </lineage>
</organism>
<dbReference type="Proteomes" id="UP000326759">
    <property type="component" value="Unassembled WGS sequence"/>
</dbReference>
<protein>
    <submittedName>
        <fullName evidence="1">Uncharacterized protein</fullName>
    </submittedName>
</protein>
<accession>A0A5N5SQY7</accession>
<gene>
    <name evidence="1" type="ORF">Anas_05866</name>
</gene>
<name>A0A5N5SQY7_9CRUS</name>
<evidence type="ECO:0000313" key="1">
    <source>
        <dbReference type="EMBL" id="KAB7496541.1"/>
    </source>
</evidence>
<proteinExistence type="predicted"/>
<reference evidence="1 2" key="1">
    <citation type="journal article" date="2019" name="PLoS Biol.">
        <title>Sex chromosomes control vertical transmission of feminizing Wolbachia symbionts in an isopod.</title>
        <authorList>
            <person name="Becking T."/>
            <person name="Chebbi M.A."/>
            <person name="Giraud I."/>
            <person name="Moumen B."/>
            <person name="Laverre T."/>
            <person name="Caubet Y."/>
            <person name="Peccoud J."/>
            <person name="Gilbert C."/>
            <person name="Cordaux R."/>
        </authorList>
    </citation>
    <scope>NUCLEOTIDE SEQUENCE [LARGE SCALE GENOMIC DNA]</scope>
    <source>
        <strain evidence="1">ANa2</strain>
        <tissue evidence="1">Whole body excluding digestive tract and cuticle</tissue>
    </source>
</reference>
<comment type="caution">
    <text evidence="1">The sequence shown here is derived from an EMBL/GenBank/DDBJ whole genome shotgun (WGS) entry which is preliminary data.</text>
</comment>
<dbReference type="OrthoDB" id="1055148at2759"/>